<protein>
    <submittedName>
        <fullName evidence="3">Recombinase</fullName>
    </submittedName>
</protein>
<evidence type="ECO:0000313" key="3">
    <source>
        <dbReference type="EMBL" id="CFX72813.1"/>
    </source>
</evidence>
<dbReference type="AlphaFoldDB" id="A0A0E4C8U4"/>
<keyword evidence="4" id="KW-1185">Reference proteome</keyword>
<dbReference type="CDD" id="cd00338">
    <property type="entry name" value="Ser_Recombinase"/>
    <property type="match status" value="1"/>
</dbReference>
<dbReference type="PROSITE" id="PS51736">
    <property type="entry name" value="RECOMBINASES_3"/>
    <property type="match status" value="1"/>
</dbReference>
<dbReference type="Pfam" id="PF00239">
    <property type="entry name" value="Resolvase"/>
    <property type="match status" value="1"/>
</dbReference>
<dbReference type="GO" id="GO:0000150">
    <property type="term" value="F:DNA strand exchange activity"/>
    <property type="evidence" value="ECO:0007669"/>
    <property type="project" value="InterPro"/>
</dbReference>
<organism evidence="3 4">
    <name type="scientific">Syntrophomonas zehnderi OL-4</name>
    <dbReference type="NCBI Taxonomy" id="690567"/>
    <lineage>
        <taxon>Bacteria</taxon>
        <taxon>Bacillati</taxon>
        <taxon>Bacillota</taxon>
        <taxon>Clostridia</taxon>
        <taxon>Eubacteriales</taxon>
        <taxon>Syntrophomonadaceae</taxon>
        <taxon>Syntrophomonas</taxon>
    </lineage>
</organism>
<name>A0A0E4C8U4_9FIRM</name>
<dbReference type="EMBL" id="CGIH01000028">
    <property type="protein sequence ID" value="CFX72813.1"/>
    <property type="molecule type" value="Genomic_DNA"/>
</dbReference>
<evidence type="ECO:0000259" key="2">
    <source>
        <dbReference type="PROSITE" id="PS51737"/>
    </source>
</evidence>
<gene>
    <name evidence="3" type="ORF">1711</name>
</gene>
<sequence>MRNITEITRRQLPLLIPARLKVCAYVRVSTDHREQMNSLENQTQYYKHLISSNPDYEYCGIYSDAGISGAKENRPGFLAMMEKAKNNEIDLIITKSISRFARNTLMLLKYVRELRDMGVGIIFEEERVNTLKSEGELLLTVLAAVAEEERKSVRGNVRWAMENKCKRGEVMVDANRLLGYDKDAQGNLVINEGQAAIVRQIYRLYLEGISGYKIARILNDQNIPTYTKKPWSSQRILRIIGNEKYMGDCLMQKSFVNDNGRQIINRGQRAKYLIENNHPAIIDRKDWEAAQQIRESRRKKAYPLSSMLRCPFCGASLTRVVHERRWVSWICATYLRKGKAKCPGMRIADGVLQEIVKDTPVTEPVVVEGVIYGKGRKKRSQEDFRLIPAAQYGGFKRNRE</sequence>
<dbReference type="PROSITE" id="PS51737">
    <property type="entry name" value="RECOMBINASE_DNA_BIND"/>
    <property type="match status" value="1"/>
</dbReference>
<dbReference type="Gene3D" id="3.90.1750.20">
    <property type="entry name" value="Putative Large Serine Recombinase, Chain B, Domain 2"/>
    <property type="match status" value="1"/>
</dbReference>
<dbReference type="Proteomes" id="UP000045545">
    <property type="component" value="Unassembled WGS sequence"/>
</dbReference>
<feature type="domain" description="Resolvase/invertase-type recombinase catalytic" evidence="1">
    <location>
        <begin position="21"/>
        <end position="168"/>
    </location>
</feature>
<dbReference type="GO" id="GO:0003677">
    <property type="term" value="F:DNA binding"/>
    <property type="evidence" value="ECO:0007669"/>
    <property type="project" value="InterPro"/>
</dbReference>
<dbReference type="STRING" id="690567.1711"/>
<dbReference type="SUPFAM" id="SSF53041">
    <property type="entry name" value="Resolvase-like"/>
    <property type="match status" value="1"/>
</dbReference>
<dbReference type="PANTHER" id="PTHR30461:SF23">
    <property type="entry name" value="DNA RECOMBINASE-RELATED"/>
    <property type="match status" value="1"/>
</dbReference>
<proteinExistence type="predicted"/>
<dbReference type="Pfam" id="PF07508">
    <property type="entry name" value="Recombinase"/>
    <property type="match status" value="1"/>
</dbReference>
<evidence type="ECO:0000259" key="1">
    <source>
        <dbReference type="PROSITE" id="PS51736"/>
    </source>
</evidence>
<dbReference type="InterPro" id="IPR006119">
    <property type="entry name" value="Resolv_N"/>
</dbReference>
<reference evidence="3 4" key="1">
    <citation type="submission" date="2015-03" db="EMBL/GenBank/DDBJ databases">
        <authorList>
            <person name="Murphy D."/>
        </authorList>
    </citation>
    <scope>NUCLEOTIDE SEQUENCE [LARGE SCALE GENOMIC DNA]</scope>
    <source>
        <strain evidence="3 4">OL-4</strain>
    </source>
</reference>
<dbReference type="Gene3D" id="3.40.50.1390">
    <property type="entry name" value="Resolvase, N-terminal catalytic domain"/>
    <property type="match status" value="1"/>
</dbReference>
<evidence type="ECO:0000313" key="4">
    <source>
        <dbReference type="Proteomes" id="UP000045545"/>
    </source>
</evidence>
<dbReference type="InterPro" id="IPR038109">
    <property type="entry name" value="DNA_bind_recomb_sf"/>
</dbReference>
<dbReference type="InterPro" id="IPR050639">
    <property type="entry name" value="SSR_resolvase"/>
</dbReference>
<dbReference type="SMART" id="SM00857">
    <property type="entry name" value="Resolvase"/>
    <property type="match status" value="1"/>
</dbReference>
<dbReference type="InterPro" id="IPR025827">
    <property type="entry name" value="Zn_ribbon_recom_dom"/>
</dbReference>
<dbReference type="InterPro" id="IPR011109">
    <property type="entry name" value="DNA_bind_recombinase_dom"/>
</dbReference>
<feature type="domain" description="Recombinase" evidence="2">
    <location>
        <begin position="177"/>
        <end position="300"/>
    </location>
</feature>
<dbReference type="OrthoDB" id="9804620at2"/>
<dbReference type="InterPro" id="IPR036162">
    <property type="entry name" value="Resolvase-like_N_sf"/>
</dbReference>
<dbReference type="RefSeq" id="WP_052729689.1">
    <property type="nucleotide sequence ID" value="NZ_CGIH01000028.1"/>
</dbReference>
<accession>A0A0E4C8U4</accession>
<dbReference type="Pfam" id="PF13408">
    <property type="entry name" value="Zn_ribbon_recom"/>
    <property type="match status" value="1"/>
</dbReference>
<dbReference type="PANTHER" id="PTHR30461">
    <property type="entry name" value="DNA-INVERTASE FROM LAMBDOID PROPHAGE"/>
    <property type="match status" value="1"/>
</dbReference>